<proteinExistence type="predicted"/>
<accession>A0ACB7S7I8</accession>
<name>A0ACB7S7I8_HYAAI</name>
<evidence type="ECO:0000313" key="2">
    <source>
        <dbReference type="Proteomes" id="UP000821845"/>
    </source>
</evidence>
<dbReference type="Proteomes" id="UP000821845">
    <property type="component" value="Chromosome 5"/>
</dbReference>
<reference evidence="1" key="1">
    <citation type="submission" date="2020-05" db="EMBL/GenBank/DDBJ databases">
        <title>Large-scale comparative analyses of tick genomes elucidate their genetic diversity and vector capacities.</title>
        <authorList>
            <person name="Jia N."/>
            <person name="Wang J."/>
            <person name="Shi W."/>
            <person name="Du L."/>
            <person name="Sun Y."/>
            <person name="Zhan W."/>
            <person name="Jiang J."/>
            <person name="Wang Q."/>
            <person name="Zhang B."/>
            <person name="Ji P."/>
            <person name="Sakyi L.B."/>
            <person name="Cui X."/>
            <person name="Yuan T."/>
            <person name="Jiang B."/>
            <person name="Yang W."/>
            <person name="Lam T.T.-Y."/>
            <person name="Chang Q."/>
            <person name="Ding S."/>
            <person name="Wang X."/>
            <person name="Zhu J."/>
            <person name="Ruan X."/>
            <person name="Zhao L."/>
            <person name="Wei J."/>
            <person name="Que T."/>
            <person name="Du C."/>
            <person name="Cheng J."/>
            <person name="Dai P."/>
            <person name="Han X."/>
            <person name="Huang E."/>
            <person name="Gao Y."/>
            <person name="Liu J."/>
            <person name="Shao H."/>
            <person name="Ye R."/>
            <person name="Li L."/>
            <person name="Wei W."/>
            <person name="Wang X."/>
            <person name="Wang C."/>
            <person name="Yang T."/>
            <person name="Huo Q."/>
            <person name="Li W."/>
            <person name="Guo W."/>
            <person name="Chen H."/>
            <person name="Zhou L."/>
            <person name="Ni X."/>
            <person name="Tian J."/>
            <person name="Zhou Y."/>
            <person name="Sheng Y."/>
            <person name="Liu T."/>
            <person name="Pan Y."/>
            <person name="Xia L."/>
            <person name="Li J."/>
            <person name="Zhao F."/>
            <person name="Cao W."/>
        </authorList>
    </citation>
    <scope>NUCLEOTIDE SEQUENCE</scope>
    <source>
        <strain evidence="1">Hyas-2018</strain>
    </source>
</reference>
<keyword evidence="2" id="KW-1185">Reference proteome</keyword>
<organism evidence="1 2">
    <name type="scientific">Hyalomma asiaticum</name>
    <name type="common">Tick</name>
    <dbReference type="NCBI Taxonomy" id="266040"/>
    <lineage>
        <taxon>Eukaryota</taxon>
        <taxon>Metazoa</taxon>
        <taxon>Ecdysozoa</taxon>
        <taxon>Arthropoda</taxon>
        <taxon>Chelicerata</taxon>
        <taxon>Arachnida</taxon>
        <taxon>Acari</taxon>
        <taxon>Parasitiformes</taxon>
        <taxon>Ixodida</taxon>
        <taxon>Ixodoidea</taxon>
        <taxon>Ixodidae</taxon>
        <taxon>Hyalomminae</taxon>
        <taxon>Hyalomma</taxon>
    </lineage>
</organism>
<protein>
    <submittedName>
        <fullName evidence="1">Uncharacterized protein</fullName>
    </submittedName>
</protein>
<evidence type="ECO:0000313" key="1">
    <source>
        <dbReference type="EMBL" id="KAH6930600.1"/>
    </source>
</evidence>
<gene>
    <name evidence="1" type="ORF">HPB50_015172</name>
</gene>
<comment type="caution">
    <text evidence="1">The sequence shown here is derived from an EMBL/GenBank/DDBJ whole genome shotgun (WGS) entry which is preliminary data.</text>
</comment>
<dbReference type="EMBL" id="CM023485">
    <property type="protein sequence ID" value="KAH6930600.1"/>
    <property type="molecule type" value="Genomic_DNA"/>
</dbReference>
<sequence>MIGSPLRGRDRSPDPQLLEPGELTPVHQHSSRRLRGDPPEFGPLPAATTTQAMPTADTATMTSPATSSDLVVRLCSLSHSSNHCGEVVRRHTPTCYANQPYRTPRSPLLVAAYRLRAVHLSREITVSLFRIDSQGLELSGGNAAGSLTEPASAPPRRGGVDTCRWLREAFHLTLFLTTGRPSTQDSVSLRYHYHAPVSGGGNAQTIATMLSNAEETLETTYKAATIVASTDHDADSTLSAERTEDPLLGEGIDAESPPCTTVTDMPEEDDIYNWCLWMVAPWANRLPSLSFRDEKVILHPLGGLRLGDWPRPTLATAIWAAAGVSPSGHRDLILRTRPEQTLAVMSTPSSHVADALLKLQELSLGQRTFPVSAYLAAPDDSCKGIVPGLEPGTPSRMLAEEMQAPGIQILQARMMGQTNTALVTFEGPRIRFLQSYAATHTALANSSARCASNLATEAITVPLQDVTVCEQGGIDNASPHIRALPGANVLVGTTLLLTRSALDASDIPSIKLGLKKKLPPPPRRESVHHRLERRPASERSRVRRVLHSIYIYERASERESRVQEERERERREKEWRITAPTLSYTLSTHAGAPPSCRDASALTPQSALLLSTHSPLLRPHHLLRLLGRG</sequence>